<dbReference type="GO" id="GO:0016620">
    <property type="term" value="F:oxidoreductase activity, acting on the aldehyde or oxo group of donors, NAD or NADP as acceptor"/>
    <property type="evidence" value="ECO:0007669"/>
    <property type="project" value="InterPro"/>
</dbReference>
<evidence type="ECO:0000256" key="10">
    <source>
        <dbReference type="PROSITE-ProRule" id="PRU10007"/>
    </source>
</evidence>
<dbReference type="GO" id="GO:0006508">
    <property type="term" value="P:proteolysis"/>
    <property type="evidence" value="ECO:0007669"/>
    <property type="project" value="InterPro"/>
</dbReference>
<dbReference type="SUPFAM" id="SSF48371">
    <property type="entry name" value="ARM repeat"/>
    <property type="match status" value="1"/>
</dbReference>
<keyword evidence="8" id="KW-0378">Hydrolase</keyword>
<dbReference type="SMART" id="SM00543">
    <property type="entry name" value="MIF4G"/>
    <property type="match status" value="1"/>
</dbReference>
<dbReference type="InterPro" id="IPR016162">
    <property type="entry name" value="Ald_DH_N"/>
</dbReference>
<comment type="subunit">
    <text evidence="4">Homotetramer.</text>
</comment>
<dbReference type="InterPro" id="IPR015590">
    <property type="entry name" value="Aldehyde_DH_dom"/>
</dbReference>
<comment type="catalytic activity">
    <reaction evidence="1">
        <text>Cleavage of an N-acetyl or N-formyl amino acid from the N-terminus of a polypeptide.</text>
        <dbReference type="EC" id="3.4.19.1"/>
    </reaction>
</comment>
<evidence type="ECO:0000256" key="11">
    <source>
        <dbReference type="RuleBase" id="RU003345"/>
    </source>
</evidence>
<proteinExistence type="inferred from homology"/>
<comment type="similarity">
    <text evidence="3">Belongs to the peptidase S9C family.</text>
</comment>
<dbReference type="InterPro" id="IPR016024">
    <property type="entry name" value="ARM-type_fold"/>
</dbReference>
<feature type="domain" description="MIF4G" evidence="13">
    <location>
        <begin position="68"/>
        <end position="254"/>
    </location>
</feature>
<comment type="subcellular location">
    <subcellularLocation>
        <location evidence="2">Cytoplasm</location>
    </subcellularLocation>
</comment>
<dbReference type="PANTHER" id="PTHR42776:SF4">
    <property type="entry name" value="ACYLAMINO-ACID-RELEASING ENZYME"/>
    <property type="match status" value="1"/>
</dbReference>
<evidence type="ECO:0000256" key="6">
    <source>
        <dbReference type="ARBA" id="ARBA00018421"/>
    </source>
</evidence>
<evidence type="ECO:0000256" key="1">
    <source>
        <dbReference type="ARBA" id="ARBA00000721"/>
    </source>
</evidence>
<keyword evidence="7" id="KW-0963">Cytoplasm</keyword>
<evidence type="ECO:0000313" key="14">
    <source>
        <dbReference type="Proteomes" id="UP000050741"/>
    </source>
</evidence>
<evidence type="ECO:0000256" key="5">
    <source>
        <dbReference type="ARBA" id="ARBA00012917"/>
    </source>
</evidence>
<evidence type="ECO:0000256" key="4">
    <source>
        <dbReference type="ARBA" id="ARBA00011881"/>
    </source>
</evidence>
<evidence type="ECO:0000256" key="12">
    <source>
        <dbReference type="SAM" id="MobiDB-lite"/>
    </source>
</evidence>
<evidence type="ECO:0000256" key="3">
    <source>
        <dbReference type="ARBA" id="ARBA00010040"/>
    </source>
</evidence>
<comment type="similarity">
    <text evidence="11">Belongs to the aldehyde dehydrogenase family.</text>
</comment>
<dbReference type="InterPro" id="IPR016160">
    <property type="entry name" value="Ald_DH_CS_CYS"/>
</dbReference>
<dbReference type="InterPro" id="IPR029058">
    <property type="entry name" value="AB_hydrolase_fold"/>
</dbReference>
<dbReference type="Proteomes" id="UP000050741">
    <property type="component" value="Unassembled WGS sequence"/>
</dbReference>
<dbReference type="GO" id="GO:0005737">
    <property type="term" value="C:cytoplasm"/>
    <property type="evidence" value="ECO:0007669"/>
    <property type="project" value="UniProtKB-SubCell"/>
</dbReference>
<dbReference type="SUPFAM" id="SSF50993">
    <property type="entry name" value="Peptidase/esterase 'gauge' domain"/>
    <property type="match status" value="1"/>
</dbReference>
<feature type="region of interest" description="Disordered" evidence="12">
    <location>
        <begin position="316"/>
        <end position="341"/>
    </location>
</feature>
<dbReference type="InterPro" id="IPR045550">
    <property type="entry name" value="AARE_N"/>
</dbReference>
<dbReference type="EC" id="3.4.19.1" evidence="5"/>
<feature type="compositionally biased region" description="Basic residues" evidence="12">
    <location>
        <begin position="496"/>
        <end position="507"/>
    </location>
</feature>
<organism evidence="14 15">
    <name type="scientific">Globodera pallida</name>
    <name type="common">Potato cyst nematode worm</name>
    <name type="synonym">Heterodera pallida</name>
    <dbReference type="NCBI Taxonomy" id="36090"/>
    <lineage>
        <taxon>Eukaryota</taxon>
        <taxon>Metazoa</taxon>
        <taxon>Ecdysozoa</taxon>
        <taxon>Nematoda</taxon>
        <taxon>Chromadorea</taxon>
        <taxon>Rhabditida</taxon>
        <taxon>Tylenchina</taxon>
        <taxon>Tylenchomorpha</taxon>
        <taxon>Tylenchoidea</taxon>
        <taxon>Heteroderidae</taxon>
        <taxon>Heteroderinae</taxon>
        <taxon>Globodera</taxon>
    </lineage>
</organism>
<evidence type="ECO:0000256" key="8">
    <source>
        <dbReference type="ARBA" id="ARBA00022801"/>
    </source>
</evidence>
<feature type="region of interest" description="Disordered" evidence="12">
    <location>
        <begin position="458"/>
        <end position="535"/>
    </location>
</feature>
<dbReference type="InterPro" id="IPR016161">
    <property type="entry name" value="Ald_DH/histidinol_DH"/>
</dbReference>
<dbReference type="InterPro" id="IPR016163">
    <property type="entry name" value="Ald_DH_C"/>
</dbReference>
<dbReference type="WBParaSite" id="GPLIN_001193300">
    <property type="protein sequence ID" value="GPLIN_001193300"/>
    <property type="gene ID" value="GPLIN_001193300"/>
</dbReference>
<dbReference type="SUPFAM" id="SSF53720">
    <property type="entry name" value="ALDH-like"/>
    <property type="match status" value="1"/>
</dbReference>
<evidence type="ECO:0000313" key="15">
    <source>
        <dbReference type="WBParaSite" id="GPLIN_001193300"/>
    </source>
</evidence>
<dbReference type="Gene3D" id="3.40.50.1820">
    <property type="entry name" value="alpha/beta hydrolase"/>
    <property type="match status" value="1"/>
</dbReference>
<reference evidence="15" key="2">
    <citation type="submission" date="2016-06" db="UniProtKB">
        <authorList>
            <consortium name="WormBaseParasite"/>
        </authorList>
    </citation>
    <scope>IDENTIFICATION</scope>
</reference>
<evidence type="ECO:0000259" key="13">
    <source>
        <dbReference type="SMART" id="SM00543"/>
    </source>
</evidence>
<feature type="compositionally biased region" description="Acidic residues" evidence="12">
    <location>
        <begin position="319"/>
        <end position="340"/>
    </location>
</feature>
<dbReference type="InterPro" id="IPR001375">
    <property type="entry name" value="Peptidase_S9_cat"/>
</dbReference>
<feature type="compositionally biased region" description="Low complexity" evidence="12">
    <location>
        <begin position="470"/>
        <end position="489"/>
    </location>
</feature>
<dbReference type="Gene3D" id="3.40.309.10">
    <property type="entry name" value="Aldehyde Dehydrogenase, Chain A, domain 2"/>
    <property type="match status" value="1"/>
</dbReference>
<dbReference type="Gene3D" id="1.25.40.180">
    <property type="match status" value="1"/>
</dbReference>
<dbReference type="PROSITE" id="PS00687">
    <property type="entry name" value="ALDEHYDE_DEHYDR_GLU"/>
    <property type="match status" value="1"/>
</dbReference>
<dbReference type="PROSITE" id="PS00070">
    <property type="entry name" value="ALDEHYDE_DEHYDR_CYS"/>
    <property type="match status" value="1"/>
</dbReference>
<feature type="active site" evidence="10">
    <location>
        <position position="1486"/>
    </location>
</feature>
<dbReference type="GO" id="GO:0003723">
    <property type="term" value="F:RNA binding"/>
    <property type="evidence" value="ECO:0007669"/>
    <property type="project" value="InterPro"/>
</dbReference>
<reference evidence="14" key="1">
    <citation type="submission" date="2014-05" db="EMBL/GenBank/DDBJ databases">
        <title>The genome and life-stage specific transcriptomes of Globodera pallida elucidate key aspects of plant parasitism by a cyst nematode.</title>
        <authorList>
            <person name="Cotton J.A."/>
            <person name="Lilley C.J."/>
            <person name="Jones L.M."/>
            <person name="Kikuchi T."/>
            <person name="Reid A.J."/>
            <person name="Thorpe P."/>
            <person name="Tsai I.J."/>
            <person name="Beasley H."/>
            <person name="Blok V."/>
            <person name="Cock P.J.A."/>
            <person name="Van den Akker S.E."/>
            <person name="Holroyd N."/>
            <person name="Hunt M."/>
            <person name="Mantelin S."/>
            <person name="Naghra H."/>
            <person name="Pain A."/>
            <person name="Palomares-Rius J.E."/>
            <person name="Zarowiecki M."/>
            <person name="Berriman M."/>
            <person name="Jones J.T."/>
            <person name="Urwin P.E."/>
        </authorList>
    </citation>
    <scope>NUCLEOTIDE SEQUENCE [LARGE SCALE GENOMIC DNA]</scope>
    <source>
        <strain evidence="14">Lindley</strain>
    </source>
</reference>
<dbReference type="Gene3D" id="3.40.605.10">
    <property type="entry name" value="Aldehyde Dehydrogenase, Chain A, domain 1"/>
    <property type="match status" value="2"/>
</dbReference>
<name>A0A183CGC8_GLOPA</name>
<keyword evidence="9 11" id="KW-0560">Oxidoreductase</keyword>
<evidence type="ECO:0000256" key="9">
    <source>
        <dbReference type="ARBA" id="ARBA00023002"/>
    </source>
</evidence>
<dbReference type="Pfam" id="PF19283">
    <property type="entry name" value="APEH_N"/>
    <property type="match status" value="1"/>
</dbReference>
<accession>A0A183CGC8</accession>
<dbReference type="Pfam" id="PF00326">
    <property type="entry name" value="Peptidase_S9"/>
    <property type="match status" value="1"/>
</dbReference>
<dbReference type="Pfam" id="PF02854">
    <property type="entry name" value="MIF4G"/>
    <property type="match status" value="1"/>
</dbReference>
<feature type="compositionally biased region" description="Basic and acidic residues" evidence="12">
    <location>
        <begin position="520"/>
        <end position="530"/>
    </location>
</feature>
<dbReference type="GO" id="GO:0008242">
    <property type="term" value="F:omega peptidase activity"/>
    <property type="evidence" value="ECO:0007669"/>
    <property type="project" value="UniProtKB-EC"/>
</dbReference>
<evidence type="ECO:0000256" key="7">
    <source>
        <dbReference type="ARBA" id="ARBA00022490"/>
    </source>
</evidence>
<dbReference type="SUPFAM" id="SSF53474">
    <property type="entry name" value="alpha/beta-Hydrolases"/>
    <property type="match status" value="1"/>
</dbReference>
<keyword evidence="14" id="KW-1185">Reference proteome</keyword>
<dbReference type="GO" id="GO:0004252">
    <property type="term" value="F:serine-type endopeptidase activity"/>
    <property type="evidence" value="ECO:0007669"/>
    <property type="project" value="TreeGrafter"/>
</dbReference>
<dbReference type="InterPro" id="IPR003890">
    <property type="entry name" value="MIF4G-like_typ-3"/>
</dbReference>
<dbReference type="InterPro" id="IPR011042">
    <property type="entry name" value="6-blade_b-propeller_TolB-like"/>
</dbReference>
<dbReference type="PANTHER" id="PTHR42776">
    <property type="entry name" value="SERINE PEPTIDASE S9 FAMILY MEMBER"/>
    <property type="match status" value="1"/>
</dbReference>
<sequence length="1706" mass="190729">MGTADNDDAFVVERTAETIGAGANANPNALTKAGGAYIPPAKLRMMMQKQSDDKQSEVYQRANWEQLKRKIHGQVNRVNVANIVDVARTLLQQNLLRGRGLFARSIIQAQAFSPSFSHVFSALVAIVNSKFPNVGELVLRRLIIQFKRSFRRNDKMTCLTTCKFIAHLANQRVRVAHEIIVLEMLVLLMQRPTDDSIEVTVTLLKECGAMLLKVTPKGSFAVFERLRAVLNDCDSIHERTQYMIETMLHIRQSKFVDYPIMLDELDLIDEDDQIAHLVQLNPENGRPYDPDLNLNVFKHDPDFEKNEAEYEEIRKEIIGDPDESEEEEAGAGGEESDEDEIKMPAETTSGMEILDMTEQDMVAFRRNVYLTIQSSLDFQEAAHKLIKNELKPELELVESMSLVKVYERICDPTLQTAMEGLFPRDHPQKTRFAINFFSLIGIGGLTIDLREHLAKVERNQKKKEVKQEAQETSSSSSDESSSSSSSSSSSEEERRERRRRAREKKKKKSEERKKGKKGGAKREERGEKKLKFVHRLQTQTTNISNVWASRAPSVEKTVRQQRVHTLLQTNDGPKRLSTVATVCLPMINTDAQQLSLSPSGTKTATLVEFKNGTAAEGDRKQFIRVIDNGTGAEICCANVSGLNKHGPIIGGHFGCFRWSNGEDRLLYLAEQRLTDRLAKFHDAGLEWGETDKMEKKLLGEKFQLRDSWGEQCTNVKQPVICVFKISDQSVELFDEEWLGKVTPQSVVWSPDDSSIVFVGLDNEPFRLGRIFCTNRKGLLYVLELSSRRFSTIDHQNGTFSFFQSLSFSPDGKHLLAFARNARVGPHSASMALCQFDWDPSLNSAQRLEVLIPTVDSPPPSGRTSFPGCFDPGVPSRAWSRDSRFFFFTTIWHNKTKIIRVDLHNGGQWACVASEHLEGNWTLVDVFGDFLLAQHAAPNRPHSLHIADLSSAVDEPSDWWHSLSSFEKDQKGQVGAMWDWRTVAFKREEGEQYEGILIWPRTDANNAGEQKQRLGLVVIPHGGPHSASTCTWIRRDQQMLLENGYALLMVNYHGSIGYGDRFVCSLPGRCGELDVEDVHYAVQTTLVSSPDLLDPNRVALFGGSHGGFLVSHLIGQYPDFYKSCVALNPVLDIASMWAVTDIPDWAIYEGTGRFPDYWPTDGRRRLPAELAPSSEERERMYKASPIAHVHKVKTPYLLLIGEKDLRVAPHYKGFVGVLKANGVKCKVLSYPSSCHPLEEVDVEADLAVNMAKWFYETVPTASDNGAGMRRFSISPDILERLHFVNGARTGLTKCRGEGEFTVYEPRNGAVLTKFRAADKASIDQIASQAHEAQRKWANVPWIERRQILNGTAHLLRRHANEIAVWEVRDNGKPISEAKADVLSCADTFEYFAGINLSGEHIPYDGECSGRFAYTRREPFGVVLLAKLLQCAGSPDGVVNIVQGGADTGAKLCENRTIKKISFTGSVNTGKNIASACAADHLKPCTLELGGKSACIVFEDADVTMAVHGAMLANFLSQGQVCSNASKVLVHRKVLEQFMQQIVHLTENMRPAQRVHPPVEEEGAKLLTGGERVTTIQGLERGYFLSPCILTNITPKMAVYRQEIFGPVLLIIPFDDDEEALRMANDTEFGLAGGVFTKDLARAHKFAARMSAGNVYINTYNDAHPNVPFGGFNQSGYGRENGEASVWSYTQVKAVFVNATDRLDSPFA</sequence>
<protein>
    <recommendedName>
        <fullName evidence="6">Acylamino-acid-releasing enzyme</fullName>
        <ecNumber evidence="5">3.4.19.1</ecNumber>
    </recommendedName>
</protein>
<dbReference type="InterPro" id="IPR029510">
    <property type="entry name" value="Ald_DH_CS_GLU"/>
</dbReference>
<dbReference type="Pfam" id="PF00171">
    <property type="entry name" value="Aldedh"/>
    <property type="match status" value="2"/>
</dbReference>
<dbReference type="Gene3D" id="2.120.10.30">
    <property type="entry name" value="TolB, C-terminal domain"/>
    <property type="match status" value="1"/>
</dbReference>
<evidence type="ECO:0000256" key="2">
    <source>
        <dbReference type="ARBA" id="ARBA00004496"/>
    </source>
</evidence>